<dbReference type="Pfam" id="PF01975">
    <property type="entry name" value="SurE"/>
    <property type="match status" value="1"/>
</dbReference>
<evidence type="ECO:0000256" key="2">
    <source>
        <dbReference type="ARBA" id="ARBA00011062"/>
    </source>
</evidence>
<dbReference type="HAMAP" id="MF_00060">
    <property type="entry name" value="SurE"/>
    <property type="match status" value="1"/>
</dbReference>
<dbReference type="OrthoDB" id="9780815at2"/>
<dbReference type="InterPro" id="IPR036523">
    <property type="entry name" value="SurE-like_sf"/>
</dbReference>
<evidence type="ECO:0000313" key="10">
    <source>
        <dbReference type="Proteomes" id="UP000287447"/>
    </source>
</evidence>
<dbReference type="AlphaFoldDB" id="A0A437QXI4"/>
<evidence type="ECO:0000256" key="7">
    <source>
        <dbReference type="HAMAP-Rule" id="MF_00060"/>
    </source>
</evidence>
<dbReference type="GO" id="GO:0005737">
    <property type="term" value="C:cytoplasm"/>
    <property type="evidence" value="ECO:0007669"/>
    <property type="project" value="UniProtKB-SubCell"/>
</dbReference>
<dbReference type="RefSeq" id="WP_127764609.1">
    <property type="nucleotide sequence ID" value="NZ_SADE01000001.1"/>
</dbReference>
<keyword evidence="5 7" id="KW-0547">Nucleotide-binding</keyword>
<gene>
    <name evidence="7 9" type="primary">surE</name>
    <name evidence="9" type="ORF">EOI86_08335</name>
</gene>
<keyword evidence="3 7" id="KW-0963">Cytoplasm</keyword>
<dbReference type="GO" id="GO:0004309">
    <property type="term" value="F:exopolyphosphatase activity"/>
    <property type="evidence" value="ECO:0007669"/>
    <property type="project" value="TreeGrafter"/>
</dbReference>
<evidence type="ECO:0000256" key="1">
    <source>
        <dbReference type="ARBA" id="ARBA00000815"/>
    </source>
</evidence>
<dbReference type="GO" id="GO:0008254">
    <property type="term" value="F:3'-nucleotidase activity"/>
    <property type="evidence" value="ECO:0007669"/>
    <property type="project" value="TreeGrafter"/>
</dbReference>
<feature type="binding site" evidence="7">
    <location>
        <position position="21"/>
    </location>
    <ligand>
        <name>a divalent metal cation</name>
        <dbReference type="ChEBI" id="CHEBI:60240"/>
    </ligand>
</feature>
<keyword evidence="10" id="KW-1185">Reference proteome</keyword>
<dbReference type="InterPro" id="IPR030048">
    <property type="entry name" value="SurE"/>
</dbReference>
<proteinExistence type="inferred from homology"/>
<dbReference type="GO" id="GO:0008253">
    <property type="term" value="F:5'-nucleotidase activity"/>
    <property type="evidence" value="ECO:0007669"/>
    <property type="project" value="UniProtKB-UniRule"/>
</dbReference>
<evidence type="ECO:0000313" key="9">
    <source>
        <dbReference type="EMBL" id="RVU39238.1"/>
    </source>
</evidence>
<reference evidence="10" key="1">
    <citation type="submission" date="2019-01" db="EMBL/GenBank/DDBJ databases">
        <title>Gri0909 isolated from a small marine red alga.</title>
        <authorList>
            <person name="Kim J."/>
            <person name="Jeong S.E."/>
            <person name="Jeon C.O."/>
        </authorList>
    </citation>
    <scope>NUCLEOTIDE SEQUENCE [LARGE SCALE GENOMIC DNA]</scope>
    <source>
        <strain evidence="10">Gri0909</strain>
    </source>
</reference>
<dbReference type="GO" id="GO:0046872">
    <property type="term" value="F:metal ion binding"/>
    <property type="evidence" value="ECO:0007669"/>
    <property type="project" value="UniProtKB-UniRule"/>
</dbReference>
<dbReference type="SUPFAM" id="SSF64167">
    <property type="entry name" value="SurE-like"/>
    <property type="match status" value="1"/>
</dbReference>
<evidence type="ECO:0000256" key="3">
    <source>
        <dbReference type="ARBA" id="ARBA00022490"/>
    </source>
</evidence>
<evidence type="ECO:0000256" key="4">
    <source>
        <dbReference type="ARBA" id="ARBA00022723"/>
    </source>
</evidence>
<feature type="domain" description="Survival protein SurE-like phosphatase/nucleotidase" evidence="8">
    <location>
        <begin position="15"/>
        <end position="195"/>
    </location>
</feature>
<organism evidence="9 10">
    <name type="scientific">Hwanghaeella grinnelliae</name>
    <dbReference type="NCBI Taxonomy" id="2500179"/>
    <lineage>
        <taxon>Bacteria</taxon>
        <taxon>Pseudomonadati</taxon>
        <taxon>Pseudomonadota</taxon>
        <taxon>Alphaproteobacteria</taxon>
        <taxon>Rhodospirillales</taxon>
        <taxon>Rhodospirillaceae</taxon>
        <taxon>Hwanghaeella</taxon>
    </lineage>
</organism>
<comment type="cofactor">
    <cofactor evidence="7">
        <name>a divalent metal cation</name>
        <dbReference type="ChEBI" id="CHEBI:60240"/>
    </cofactor>
    <text evidence="7">Binds 1 divalent metal cation per subunit.</text>
</comment>
<comment type="function">
    <text evidence="7">Nucleotidase that shows phosphatase activity on nucleoside 5'-monophosphates.</text>
</comment>
<dbReference type="PANTHER" id="PTHR30457:SF12">
    <property type="entry name" value="5'_3'-NUCLEOTIDASE SURE"/>
    <property type="match status" value="1"/>
</dbReference>
<dbReference type="GO" id="GO:0000166">
    <property type="term" value="F:nucleotide binding"/>
    <property type="evidence" value="ECO:0007669"/>
    <property type="project" value="UniProtKB-KW"/>
</dbReference>
<feature type="binding site" evidence="7">
    <location>
        <position position="52"/>
    </location>
    <ligand>
        <name>a divalent metal cation</name>
        <dbReference type="ChEBI" id="CHEBI:60240"/>
    </ligand>
</feature>
<feature type="binding site" evidence="7">
    <location>
        <position position="106"/>
    </location>
    <ligand>
        <name>a divalent metal cation</name>
        <dbReference type="ChEBI" id="CHEBI:60240"/>
    </ligand>
</feature>
<evidence type="ECO:0000256" key="6">
    <source>
        <dbReference type="ARBA" id="ARBA00022801"/>
    </source>
</evidence>
<name>A0A437QXI4_9PROT</name>
<dbReference type="PANTHER" id="PTHR30457">
    <property type="entry name" value="5'-NUCLEOTIDASE SURE"/>
    <property type="match status" value="1"/>
</dbReference>
<keyword evidence="4 7" id="KW-0479">Metal-binding</keyword>
<dbReference type="EMBL" id="SADE01000001">
    <property type="protein sequence ID" value="RVU39238.1"/>
    <property type="molecule type" value="Genomic_DNA"/>
</dbReference>
<feature type="binding site" evidence="7">
    <location>
        <position position="20"/>
    </location>
    <ligand>
        <name>a divalent metal cation</name>
        <dbReference type="ChEBI" id="CHEBI:60240"/>
    </ligand>
</feature>
<comment type="catalytic activity">
    <reaction evidence="1 7">
        <text>a ribonucleoside 5'-phosphate + H2O = a ribonucleoside + phosphate</text>
        <dbReference type="Rhea" id="RHEA:12484"/>
        <dbReference type="ChEBI" id="CHEBI:15377"/>
        <dbReference type="ChEBI" id="CHEBI:18254"/>
        <dbReference type="ChEBI" id="CHEBI:43474"/>
        <dbReference type="ChEBI" id="CHEBI:58043"/>
        <dbReference type="EC" id="3.1.3.5"/>
    </reaction>
</comment>
<dbReference type="EC" id="3.1.3.5" evidence="7"/>
<protein>
    <recommendedName>
        <fullName evidence="7">5'-nucleotidase SurE</fullName>
        <ecNumber evidence="7">3.1.3.5</ecNumber>
    </recommendedName>
    <alternativeName>
        <fullName evidence="7">Nucleoside 5'-monophosphate phosphohydrolase</fullName>
    </alternativeName>
</protein>
<keyword evidence="6 7" id="KW-0378">Hydrolase</keyword>
<dbReference type="NCBIfam" id="TIGR00087">
    <property type="entry name" value="surE"/>
    <property type="match status" value="1"/>
</dbReference>
<dbReference type="InterPro" id="IPR002828">
    <property type="entry name" value="SurE-like_Pase/nucleotidase"/>
</dbReference>
<accession>A0A437QXI4</accession>
<evidence type="ECO:0000256" key="5">
    <source>
        <dbReference type="ARBA" id="ARBA00022741"/>
    </source>
</evidence>
<evidence type="ECO:0000259" key="8">
    <source>
        <dbReference type="Pfam" id="PF01975"/>
    </source>
</evidence>
<comment type="caution">
    <text evidence="9">The sequence shown here is derived from an EMBL/GenBank/DDBJ whole genome shotgun (WGS) entry which is preliminary data.</text>
</comment>
<comment type="similarity">
    <text evidence="2 7">Belongs to the SurE nucleotidase family.</text>
</comment>
<dbReference type="Proteomes" id="UP000287447">
    <property type="component" value="Unassembled WGS sequence"/>
</dbReference>
<comment type="subcellular location">
    <subcellularLocation>
        <location evidence="7">Cytoplasm</location>
    </subcellularLocation>
</comment>
<sequence>MTAPRKTVDLADARVLISNDDGIRAKGLAVLEQVARPLVKEVRVVAPEGGRSGASHMITFAGHVRLKRVGAAERYVTDGSPADAAILGLQKVFGADLPDLVLSGVNHGLNMGDDFFSSGTMGVAIEACLQNIPAISVSAYRGEVGINWDTVEKVLPGVLEKLAAFGWVRDVFYNVNIPNRPYSDIKGIMPVGQGRMDDASSFVVAPGDDPRRVGTYRLRHNGGVGLRPMSQDEGDCDYTAIRDGYVTVTPVRVEITDRDVLEQMRDALT</sequence>
<dbReference type="Gene3D" id="3.40.1210.10">
    <property type="entry name" value="Survival protein SurE-like phosphatase/nucleotidase"/>
    <property type="match status" value="1"/>
</dbReference>